<evidence type="ECO:0000256" key="1">
    <source>
        <dbReference type="SAM" id="MobiDB-lite"/>
    </source>
</evidence>
<feature type="region of interest" description="Disordered" evidence="1">
    <location>
        <begin position="1"/>
        <end position="55"/>
    </location>
</feature>
<dbReference type="AlphaFoldDB" id="J2XVN2"/>
<feature type="compositionally biased region" description="Polar residues" evidence="1">
    <location>
        <begin position="36"/>
        <end position="45"/>
    </location>
</feature>
<reference evidence="2" key="1">
    <citation type="journal article" date="2012" name="PLoS Genet.">
        <title>Comparative Genomics of Plant-Associated Pseudomonas spp.: Insights into Diversity and Inheritance of Traits Involved in Multitrophic Interactions.</title>
        <authorList>
            <person name="Loper J.E."/>
            <person name="Hassan K.A."/>
            <person name="Mavrodi D.V."/>
            <person name="Davis E.W.II."/>
            <person name="Lim C.K."/>
            <person name="Shaffer B.T."/>
            <person name="Elbourne L.D."/>
            <person name="Stockwell V.O."/>
            <person name="Hartney S.L."/>
            <person name="Breakwell K."/>
            <person name="Henkels M.D."/>
            <person name="Tetu S.G."/>
            <person name="Rangel L.I."/>
            <person name="Kidarsa T.A."/>
            <person name="Wilson N.L."/>
            <person name="van de Mortel J.E."/>
            <person name="Song C."/>
            <person name="Blumhagen R."/>
            <person name="Radune D."/>
            <person name="Hostetler J.B."/>
            <person name="Brinkac L.M."/>
            <person name="Durkin A.S."/>
            <person name="Kluepfel D.A."/>
            <person name="Wechter W.P."/>
            <person name="Anderson A.J."/>
            <person name="Kim Y.C."/>
            <person name="Pierson L.S.III."/>
            <person name="Pierson E.A."/>
            <person name="Lindow S.E."/>
            <person name="Kobayashi D.Y."/>
            <person name="Raaijmakers J.M."/>
            <person name="Weller D.M."/>
            <person name="Thomashow L.S."/>
            <person name="Allen A.E."/>
            <person name="Paulsen I.T."/>
        </authorList>
    </citation>
    <scope>NUCLEOTIDE SEQUENCE [LARGE SCALE GENOMIC DNA]</scope>
    <source>
        <strain evidence="2">Q2-87</strain>
    </source>
</reference>
<accession>J2XVN2</accession>
<feature type="compositionally biased region" description="Basic and acidic residues" evidence="1">
    <location>
        <begin position="46"/>
        <end position="55"/>
    </location>
</feature>
<protein>
    <submittedName>
        <fullName evidence="2">Uncharacterized protein</fullName>
    </submittedName>
</protein>
<feature type="compositionally biased region" description="Basic and acidic residues" evidence="1">
    <location>
        <begin position="1"/>
        <end position="22"/>
    </location>
</feature>
<evidence type="ECO:0000313" key="2">
    <source>
        <dbReference type="EMBL" id="EJK98875.1"/>
    </source>
</evidence>
<comment type="caution">
    <text evidence="2">The sequence shown here is derived from an EMBL/GenBank/DDBJ whole genome shotgun (WGS) entry which is preliminary data.</text>
</comment>
<organism evidence="2">
    <name type="scientific">Pseudomonas fluorescens (strain Q2-87)</name>
    <dbReference type="NCBI Taxonomy" id="1038922"/>
    <lineage>
        <taxon>Bacteria</taxon>
        <taxon>Pseudomonadati</taxon>
        <taxon>Pseudomonadota</taxon>
        <taxon>Gammaproteobacteria</taxon>
        <taxon>Pseudomonadales</taxon>
        <taxon>Pseudomonadaceae</taxon>
        <taxon>Pseudomonas</taxon>
    </lineage>
</organism>
<dbReference type="Proteomes" id="UP000007289">
    <property type="component" value="Chromosome"/>
</dbReference>
<gene>
    <name evidence="2" type="ORF">PflQ2_0574</name>
</gene>
<dbReference type="HOGENOM" id="CLU_2331534_0_0_6"/>
<dbReference type="PATRIC" id="fig|1038922.3.peg.4939"/>
<sequence>MPEQIEKQAGKAGAGDDRESRWRRLNGLGEGGSPSFILQSITSGESRNKERGKHESRAMRGFFVWWAHTDSNRGPKDYELLGELICLEKPSETERSLA</sequence>
<proteinExistence type="predicted"/>
<dbReference type="EMBL" id="AGBM01000002">
    <property type="protein sequence ID" value="EJK98875.1"/>
    <property type="molecule type" value="Genomic_DNA"/>
</dbReference>
<name>J2XVN2_PSEFQ</name>